<dbReference type="PANTHER" id="PTHR33307">
    <property type="entry name" value="ALPHA-RHAMNOSIDASE (EUROFUNG)"/>
    <property type="match status" value="1"/>
</dbReference>
<dbReference type="InterPro" id="IPR008928">
    <property type="entry name" value="6-hairpin_glycosidase_sf"/>
</dbReference>
<proteinExistence type="predicted"/>
<keyword evidence="3" id="KW-0378">Hydrolase</keyword>
<evidence type="ECO:0000313" key="9">
    <source>
        <dbReference type="EMBL" id="SOY29916.1"/>
    </source>
</evidence>
<feature type="domain" description="Bacterial alpha-L-rhamnosidase N-terminal" evidence="6">
    <location>
        <begin position="66"/>
        <end position="236"/>
    </location>
</feature>
<dbReference type="Pfam" id="PF05592">
    <property type="entry name" value="Bac_rhamnosid"/>
    <property type="match status" value="1"/>
</dbReference>
<dbReference type="Pfam" id="PF17389">
    <property type="entry name" value="Bac_rhamnosid6H"/>
    <property type="match status" value="1"/>
</dbReference>
<evidence type="ECO:0000259" key="5">
    <source>
        <dbReference type="Pfam" id="PF05592"/>
    </source>
</evidence>
<dbReference type="Pfam" id="PF17390">
    <property type="entry name" value="Bac_rhamnosid_C"/>
    <property type="match status" value="1"/>
</dbReference>
<evidence type="ECO:0000256" key="2">
    <source>
        <dbReference type="ARBA" id="ARBA00012652"/>
    </source>
</evidence>
<accession>A0A2K4ZHN5</accession>
<dbReference type="Gene3D" id="2.60.420.10">
    <property type="entry name" value="Maltose phosphorylase, domain 3"/>
    <property type="match status" value="1"/>
</dbReference>
<name>A0A2K4ZHN5_9FIRM</name>
<dbReference type="EC" id="3.2.1.40" evidence="2"/>
<dbReference type="EMBL" id="OFSM01000012">
    <property type="protein sequence ID" value="SOY29916.1"/>
    <property type="molecule type" value="Genomic_DNA"/>
</dbReference>
<dbReference type="SUPFAM" id="SSF48208">
    <property type="entry name" value="Six-hairpin glycosidases"/>
    <property type="match status" value="1"/>
</dbReference>
<gene>
    <name evidence="9" type="ORF">AMURIS_02637</name>
</gene>
<protein>
    <recommendedName>
        <fullName evidence="2">alpha-L-rhamnosidase</fullName>
        <ecNumber evidence="2">3.2.1.40</ecNumber>
    </recommendedName>
</protein>
<feature type="domain" description="Alpha-L-rhamnosidase concanavalin-like" evidence="5">
    <location>
        <begin position="248"/>
        <end position="331"/>
    </location>
</feature>
<evidence type="ECO:0000256" key="1">
    <source>
        <dbReference type="ARBA" id="ARBA00001445"/>
    </source>
</evidence>
<dbReference type="InterPro" id="IPR035398">
    <property type="entry name" value="Bac_rhamnosid_C"/>
</dbReference>
<reference evidence="9 10" key="1">
    <citation type="submission" date="2018-01" db="EMBL/GenBank/DDBJ databases">
        <authorList>
            <person name="Gaut B.S."/>
            <person name="Morton B.R."/>
            <person name="Clegg M.T."/>
            <person name="Duvall M.R."/>
        </authorList>
    </citation>
    <scope>NUCLEOTIDE SEQUENCE [LARGE SCALE GENOMIC DNA]</scope>
    <source>
        <strain evidence="9">GP69</strain>
    </source>
</reference>
<evidence type="ECO:0000256" key="3">
    <source>
        <dbReference type="ARBA" id="ARBA00022801"/>
    </source>
</evidence>
<keyword evidence="10" id="KW-1185">Reference proteome</keyword>
<dbReference type="InterPro" id="IPR012341">
    <property type="entry name" value="6hp_glycosidase-like_sf"/>
</dbReference>
<feature type="region of interest" description="Disordered" evidence="4">
    <location>
        <begin position="1"/>
        <end position="27"/>
    </location>
</feature>
<dbReference type="GO" id="GO:0030596">
    <property type="term" value="F:alpha-L-rhamnosidase activity"/>
    <property type="evidence" value="ECO:0007669"/>
    <property type="project" value="UniProtKB-EC"/>
</dbReference>
<dbReference type="InterPro" id="IPR035396">
    <property type="entry name" value="Bac_rhamnosid6H"/>
</dbReference>
<dbReference type="Gene3D" id="1.50.10.10">
    <property type="match status" value="1"/>
</dbReference>
<dbReference type="Pfam" id="PF08531">
    <property type="entry name" value="Bac_rhamnosid_N"/>
    <property type="match status" value="1"/>
</dbReference>
<evidence type="ECO:0000259" key="8">
    <source>
        <dbReference type="Pfam" id="PF17390"/>
    </source>
</evidence>
<dbReference type="AlphaFoldDB" id="A0A2K4ZHN5"/>
<dbReference type="Gene3D" id="2.60.120.260">
    <property type="entry name" value="Galactose-binding domain-like"/>
    <property type="match status" value="2"/>
</dbReference>
<dbReference type="InterPro" id="IPR013737">
    <property type="entry name" value="Bac_rhamnosid_N"/>
</dbReference>
<dbReference type="Proteomes" id="UP000236311">
    <property type="component" value="Unassembled WGS sequence"/>
</dbReference>
<dbReference type="GO" id="GO:0005975">
    <property type="term" value="P:carbohydrate metabolic process"/>
    <property type="evidence" value="ECO:0007669"/>
    <property type="project" value="InterPro"/>
</dbReference>
<comment type="catalytic activity">
    <reaction evidence="1">
        <text>Hydrolysis of terminal non-reducing alpha-L-rhamnose residues in alpha-L-rhamnosides.</text>
        <dbReference type="EC" id="3.2.1.40"/>
    </reaction>
</comment>
<dbReference type="InterPro" id="IPR016007">
    <property type="entry name" value="Alpha_rhamnosid"/>
</dbReference>
<dbReference type="InterPro" id="IPR008902">
    <property type="entry name" value="Rhamnosid_concanavalin"/>
</dbReference>
<sequence>MRSGNRKEKVGRQRMENRRNLENEERVNEDWGTDSKARWIGGAKCEGNQVPVFKREFRIEKGCRGGRIAVTGVGHFELHLDGEKVDDRVLEPAWTNYDKSVDYSVYRIESLKPGLHSLTMWLGNGMYHVKGLGRHAKFERSFGEIGFLLEARWEYENGMTESLVSDTAWRTRPGPIVFSSVYGGEDYDDRVMEEDWELAGTEPDGRWEPANVLSGNRESAAPAGRLVRKTNPPLCITERLAGVRLAGRDIIYDIGRNISGWFEIRFRGSAGKVLKVTPYEMADENGELSQKFTGFPHYYLFYCRDGRPCCWQPKFTYYGFHLLKLEWLEEDLETPAAEPLCIESVTGLMIGVKTKRAGGFRCSLKLWNQIHTLITNAMECNMKSVFTDCPHREKLGWLEQVHLVGPGLLYNYELAGMYRKVLEDMAEAQTPEGLVPDIAPEYHNFDLEQIHEGFRDSPEWGSACIIAPWYLYDQYGDITFLENNYEMMRRYLGYLQTRISCGLLHHGLGDWCDYGVNPPYAQNTPVPLTASAIYLYDLQLMERIAEILRKPEDCALYRQRRQQTEKAFQREFYDNQTKRYGTGSQTANAMALFLGLVPEEDYCLVRDSLIRDIVLRGYGTTSGDVGFPFVLRALEKTGCHDIVTRMLLQTEAPGYGYQILHGATTLCEEWNGNDPEHPSSSQNHFMLGAAEEWFYQVLAGFRRFHGTEERQPQRIVLKPYFPEELDWLTAWHTFPEGRVTIHWKRQHWGIGLKIILPGNAFGKVILPGEEIALHGGENRIRLNGSL</sequence>
<feature type="domain" description="Alpha-L-rhamnosidase C-terminal" evidence="8">
    <location>
        <begin position="713"/>
        <end position="779"/>
    </location>
</feature>
<evidence type="ECO:0000259" key="7">
    <source>
        <dbReference type="Pfam" id="PF17389"/>
    </source>
</evidence>
<feature type="domain" description="Alpha-L-rhamnosidase six-hairpin glycosidase" evidence="7">
    <location>
        <begin position="356"/>
        <end position="697"/>
    </location>
</feature>
<evidence type="ECO:0000256" key="4">
    <source>
        <dbReference type="SAM" id="MobiDB-lite"/>
    </source>
</evidence>
<organism evidence="9 10">
    <name type="scientific">Acetatifactor muris</name>
    <dbReference type="NCBI Taxonomy" id="879566"/>
    <lineage>
        <taxon>Bacteria</taxon>
        <taxon>Bacillati</taxon>
        <taxon>Bacillota</taxon>
        <taxon>Clostridia</taxon>
        <taxon>Lachnospirales</taxon>
        <taxon>Lachnospiraceae</taxon>
        <taxon>Acetatifactor</taxon>
    </lineage>
</organism>
<evidence type="ECO:0000259" key="6">
    <source>
        <dbReference type="Pfam" id="PF08531"/>
    </source>
</evidence>
<evidence type="ECO:0000313" key="10">
    <source>
        <dbReference type="Proteomes" id="UP000236311"/>
    </source>
</evidence>
<dbReference type="PANTHER" id="PTHR33307:SF11">
    <property type="entry name" value="ALPHA-L-RHAMNOSIDASE"/>
    <property type="match status" value="1"/>
</dbReference>